<evidence type="ECO:0000313" key="3">
    <source>
        <dbReference type="Proteomes" id="UP000608662"/>
    </source>
</evidence>
<keyword evidence="1" id="KW-0812">Transmembrane</keyword>
<sequence length="169" mass="16296">MSPAPAAAAAGGALAENADEVADVAKQGSADARQVAESRGGQIFMVILGLGLLYYMYTAVTVGSDVADGAQDAAGDVGGAAGDAWDGATDVADGTGDVVRDGLDWLFSSGAGAVEEAADDSEQAGDWAAGGAADAVENVGSEAGEAWDWAAGGAADTVEDAGDAIGGLL</sequence>
<dbReference type="EMBL" id="WOYG01000001">
    <property type="protein sequence ID" value="NLV09361.1"/>
    <property type="molecule type" value="Genomic_DNA"/>
</dbReference>
<feature type="transmembrane region" description="Helical" evidence="1">
    <location>
        <begin position="39"/>
        <end position="57"/>
    </location>
</feature>
<protein>
    <submittedName>
        <fullName evidence="2">Uncharacterized protein</fullName>
    </submittedName>
</protein>
<keyword evidence="1" id="KW-1133">Transmembrane helix</keyword>
<evidence type="ECO:0000313" key="2">
    <source>
        <dbReference type="EMBL" id="NLV09361.1"/>
    </source>
</evidence>
<accession>A0A847UE90</accession>
<gene>
    <name evidence="2" type="ORF">GOC74_05385</name>
</gene>
<proteinExistence type="predicted"/>
<dbReference type="Proteomes" id="UP000608662">
    <property type="component" value="Unassembled WGS sequence"/>
</dbReference>
<keyword evidence="1" id="KW-0472">Membrane</keyword>
<reference evidence="2" key="1">
    <citation type="submission" date="2019-12" db="EMBL/GenBank/DDBJ databases">
        <title>Whole-genome sequence of Halomicrobium mukohataei pws1.</title>
        <authorList>
            <person name="Verma D.K."/>
            <person name="Gopal K."/>
            <person name="Prasad E.S."/>
        </authorList>
    </citation>
    <scope>NUCLEOTIDE SEQUENCE</scope>
    <source>
        <strain evidence="2">Pws1</strain>
    </source>
</reference>
<name>A0A847UE90_9EURY</name>
<evidence type="ECO:0000256" key="1">
    <source>
        <dbReference type="SAM" id="Phobius"/>
    </source>
</evidence>
<dbReference type="RefSeq" id="WP_170093238.1">
    <property type="nucleotide sequence ID" value="NZ_WOYG01000001.1"/>
</dbReference>
<comment type="caution">
    <text evidence="2">The sequence shown here is derived from an EMBL/GenBank/DDBJ whole genome shotgun (WGS) entry which is preliminary data.</text>
</comment>
<dbReference type="AlphaFoldDB" id="A0A847UE90"/>
<organism evidence="2 3">
    <name type="scientific">Halomicrobium mukohataei</name>
    <dbReference type="NCBI Taxonomy" id="57705"/>
    <lineage>
        <taxon>Archaea</taxon>
        <taxon>Methanobacteriati</taxon>
        <taxon>Methanobacteriota</taxon>
        <taxon>Stenosarchaea group</taxon>
        <taxon>Halobacteria</taxon>
        <taxon>Halobacteriales</taxon>
        <taxon>Haloarculaceae</taxon>
        <taxon>Halomicrobium</taxon>
    </lineage>
</organism>